<feature type="compositionally biased region" description="Basic residues" evidence="2">
    <location>
        <begin position="584"/>
        <end position="602"/>
    </location>
</feature>
<dbReference type="AlphaFoldDB" id="A0A150GHH9"/>
<evidence type="ECO:0000313" key="4">
    <source>
        <dbReference type="Proteomes" id="UP000075714"/>
    </source>
</evidence>
<evidence type="ECO:0000256" key="1">
    <source>
        <dbReference type="SAM" id="Coils"/>
    </source>
</evidence>
<feature type="compositionally biased region" description="Low complexity" evidence="2">
    <location>
        <begin position="884"/>
        <end position="899"/>
    </location>
</feature>
<feature type="coiled-coil region" evidence="1">
    <location>
        <begin position="153"/>
        <end position="180"/>
    </location>
</feature>
<accession>A0A150GHH9</accession>
<sequence>MAAPGSSLPERGSPGVNSIVQLLDRFLRGWRKQPVEHAAALAARQELRQLRRALADERRASQLGQSQLLGRLVDAEAEVGALTERCSDLVPERDRLRAELDASLEAAQAAQAEAAAARGRAEEQDLRTLLRQQQQQGRLEDAEAEVHALGGRCSDLVAERDRLRAELEAAQAAAARSERFAAALHATKVRSLSADPKVTELAWRALQLGLMVAAAHPDLRLTVSAPVAWSGDGGSGGAVRQSQGVALHPRSGGRAADAAVEGGEGAQPPPVSATVAVAAVVWYLGARWQAAVAGIVGVCFAASGACAAAAGCLAAIGVGLLDALQQRLLWLLGCSRADFERMLQWRRREAGVMEEARRVTAGAVKAVAEAEVRERNDLRNQLEPPRYWVEVAAANEKVNREWRTRAHAQLQRPVSRRFPPPSTRDLAARAALQTSVADCKALRGRVATLEREAMNSQRGLAAQRDAVQLYERTRDDLALQVAALAESQRKQWELQGRLMESEAEMQSLELKHSGLVAERDQLRAELEAALEGAAQAAQAVQAALEEAEAEAAAAQEAEERASRQQEHLSRRAGRLLLLGPPASRQRRRRRRPSGLRLPHHQYRTQPGAAVGRGAGQGGGRSAGQEKRQSGPGGPRSRQHRPQVASPKPEPPAAVTHGSAEGSAGVARSATTLERPARAKQALVADAASGAVGAAGAAVIVRPPPARPDYEVGYDPRGDISPQLFGLCREVDELAWRLYSDETLGAITRERLCWPLQHLPLPPPPGHGSGPSSADGAVPLSPAPDPAHGDLGVRLVSHGLMAWLQEHVWRDPLRWLETHILEEDQQPQPRQRQQQQERQEFGSAQRSDVARRWNEAMVQRRDLDSIAHLAASMCPPSAGLGGGAASPAPSLAAQQPAAGARPDPVDAAVARVAAGLASWLLPETADPEHTAQDLQNLSSDVAVLSVAWWALQLGLMVAAAHSDMRLTVSTPVAWGGGGGGGGGDGCGGGGDGSRAGAQGKVKGRPAWPPAPPAAAGDREQGAQADRYAVVRVLQCAGGGTSGGIASGSGGGASDCAAAAAAAPPPPQARCVTQRIPGTRKRMRVTVADGDGDGDGGGGGGGLQAAAQAAVDPAAAPAGAQQPAARYVLCTTRPGVCLYDGLRAAWLSVELQEEIICWENEGMAPPGR</sequence>
<feature type="compositionally biased region" description="Gly residues" evidence="2">
    <location>
        <begin position="982"/>
        <end position="992"/>
    </location>
</feature>
<feature type="region of interest" description="Disordered" evidence="2">
    <location>
        <begin position="762"/>
        <end position="784"/>
    </location>
</feature>
<comment type="caution">
    <text evidence="3">The sequence shown here is derived from an EMBL/GenBank/DDBJ whole genome shotgun (WGS) entry which is preliminary data.</text>
</comment>
<evidence type="ECO:0000313" key="3">
    <source>
        <dbReference type="EMBL" id="KXZ49075.1"/>
    </source>
</evidence>
<keyword evidence="1" id="KW-0175">Coiled coil</keyword>
<feature type="region of interest" description="Disordered" evidence="2">
    <location>
        <begin position="878"/>
        <end position="899"/>
    </location>
</feature>
<feature type="compositionally biased region" description="Low complexity" evidence="2">
    <location>
        <begin position="574"/>
        <end position="583"/>
    </location>
</feature>
<feature type="compositionally biased region" description="Basic and acidic residues" evidence="2">
    <location>
        <begin position="557"/>
        <end position="569"/>
    </location>
</feature>
<feature type="region of interest" description="Disordered" evidence="2">
    <location>
        <begin position="550"/>
        <end position="668"/>
    </location>
</feature>
<dbReference type="EMBL" id="LSYV01000024">
    <property type="protein sequence ID" value="KXZ49075.1"/>
    <property type="molecule type" value="Genomic_DNA"/>
</dbReference>
<gene>
    <name evidence="3" type="ORF">GPECTOR_23g16</name>
</gene>
<evidence type="ECO:0000256" key="2">
    <source>
        <dbReference type="SAM" id="MobiDB-lite"/>
    </source>
</evidence>
<keyword evidence="4" id="KW-1185">Reference proteome</keyword>
<proteinExistence type="predicted"/>
<dbReference type="PANTHER" id="PTHR23159:SF31">
    <property type="entry name" value="CENTROSOME-ASSOCIATED PROTEIN CEP250 ISOFORM X1"/>
    <property type="match status" value="1"/>
</dbReference>
<feature type="coiled-coil region" evidence="1">
    <location>
        <begin position="93"/>
        <end position="124"/>
    </location>
</feature>
<reference evidence="4" key="1">
    <citation type="journal article" date="2016" name="Nat. Commun.">
        <title>The Gonium pectorale genome demonstrates co-option of cell cycle regulation during the evolution of multicellularity.</title>
        <authorList>
            <person name="Hanschen E.R."/>
            <person name="Marriage T.N."/>
            <person name="Ferris P.J."/>
            <person name="Hamaji T."/>
            <person name="Toyoda A."/>
            <person name="Fujiyama A."/>
            <person name="Neme R."/>
            <person name="Noguchi H."/>
            <person name="Minakuchi Y."/>
            <person name="Suzuki M."/>
            <person name="Kawai-Toyooka H."/>
            <person name="Smith D.R."/>
            <person name="Sparks H."/>
            <person name="Anderson J."/>
            <person name="Bakaric R."/>
            <person name="Luria V."/>
            <person name="Karger A."/>
            <person name="Kirschner M.W."/>
            <person name="Durand P.M."/>
            <person name="Michod R.E."/>
            <person name="Nozaki H."/>
            <person name="Olson B.J."/>
        </authorList>
    </citation>
    <scope>NUCLEOTIDE SEQUENCE [LARGE SCALE GENOMIC DNA]</scope>
    <source>
        <strain evidence="4">NIES-2863</strain>
    </source>
</reference>
<dbReference type="Proteomes" id="UP000075714">
    <property type="component" value="Unassembled WGS sequence"/>
</dbReference>
<dbReference type="PANTHER" id="PTHR23159">
    <property type="entry name" value="CENTROSOMAL PROTEIN 2"/>
    <property type="match status" value="1"/>
</dbReference>
<name>A0A150GHH9_GONPE</name>
<feature type="region of interest" description="Disordered" evidence="2">
    <location>
        <begin position="982"/>
        <end position="1021"/>
    </location>
</feature>
<protein>
    <submittedName>
        <fullName evidence="3">Uncharacterized protein</fullName>
    </submittedName>
</protein>
<organism evidence="3 4">
    <name type="scientific">Gonium pectorale</name>
    <name type="common">Green alga</name>
    <dbReference type="NCBI Taxonomy" id="33097"/>
    <lineage>
        <taxon>Eukaryota</taxon>
        <taxon>Viridiplantae</taxon>
        <taxon>Chlorophyta</taxon>
        <taxon>core chlorophytes</taxon>
        <taxon>Chlorophyceae</taxon>
        <taxon>CS clade</taxon>
        <taxon>Chlamydomonadales</taxon>
        <taxon>Volvocaceae</taxon>
        <taxon>Gonium</taxon>
    </lineage>
</organism>
<feature type="region of interest" description="Disordered" evidence="2">
    <location>
        <begin position="823"/>
        <end position="849"/>
    </location>
</feature>
<feature type="compositionally biased region" description="Gly residues" evidence="2">
    <location>
        <begin position="610"/>
        <end position="621"/>
    </location>
</feature>